<keyword evidence="5" id="KW-1185">Reference proteome</keyword>
<name>A0A330HS38_9HYPH</name>
<dbReference type="Gene3D" id="1.10.10.10">
    <property type="entry name" value="Winged helix-like DNA-binding domain superfamily/Winged helix DNA-binding domain"/>
    <property type="match status" value="1"/>
</dbReference>
<dbReference type="GO" id="GO:0003700">
    <property type="term" value="F:DNA-binding transcription factor activity"/>
    <property type="evidence" value="ECO:0007669"/>
    <property type="project" value="InterPro"/>
</dbReference>
<dbReference type="Gene3D" id="3.40.50.1360">
    <property type="match status" value="1"/>
</dbReference>
<dbReference type="PANTHER" id="PTHR30363:SF44">
    <property type="entry name" value="AGA OPERON TRANSCRIPTIONAL REPRESSOR-RELATED"/>
    <property type="match status" value="1"/>
</dbReference>
<dbReference type="SUPFAM" id="SSF100950">
    <property type="entry name" value="NagB/RpiA/CoA transferase-like"/>
    <property type="match status" value="1"/>
</dbReference>
<proteinExistence type="predicted"/>
<sequence>MNADNRRQDIADYVIQHGEARIDELVTAFGVSRMTIHRHVDELARQGVLRKLHGAVSAQPSGVYESLFRFRETHAAAAKRALARAALAEIEPGQVVLLDDSTTANALGPLLPQVAPLTVVTNSLSLAEQLVDKDELKLILLGGEYHPTYNAFIGHICENALQKIRVNLLICSASAIDKTATLIQDPQVVRVKQAMAAAASRSVLLIDSSKFGKVALHLFADLTDFDLVLSDDGLPDEVAGSLKAAGVNLKIVPVQ</sequence>
<dbReference type="SUPFAM" id="SSF46785">
    <property type="entry name" value="Winged helix' DNA-binding domain"/>
    <property type="match status" value="1"/>
</dbReference>
<evidence type="ECO:0000313" key="5">
    <source>
        <dbReference type="Proteomes" id="UP000251558"/>
    </source>
</evidence>
<evidence type="ECO:0000259" key="3">
    <source>
        <dbReference type="PROSITE" id="PS51000"/>
    </source>
</evidence>
<protein>
    <submittedName>
        <fullName evidence="4">DeoR/GlpR transcriptional regulator</fullName>
    </submittedName>
</protein>
<dbReference type="InterPro" id="IPR001034">
    <property type="entry name" value="DeoR_HTH"/>
</dbReference>
<dbReference type="PANTHER" id="PTHR30363">
    <property type="entry name" value="HTH-TYPE TRANSCRIPTIONAL REGULATOR SRLR-RELATED"/>
    <property type="match status" value="1"/>
</dbReference>
<dbReference type="Pfam" id="PF08220">
    <property type="entry name" value="HTH_DeoR"/>
    <property type="match status" value="1"/>
</dbReference>
<organism evidence="4 5">
    <name type="scientific">Mesorhizobium hawassense</name>
    <dbReference type="NCBI Taxonomy" id="1209954"/>
    <lineage>
        <taxon>Bacteria</taxon>
        <taxon>Pseudomonadati</taxon>
        <taxon>Pseudomonadota</taxon>
        <taxon>Alphaproteobacteria</taxon>
        <taxon>Hyphomicrobiales</taxon>
        <taxon>Phyllobacteriaceae</taxon>
        <taxon>Mesorhizobium</taxon>
    </lineage>
</organism>
<dbReference type="InterPro" id="IPR036388">
    <property type="entry name" value="WH-like_DNA-bd_sf"/>
</dbReference>
<evidence type="ECO:0000256" key="1">
    <source>
        <dbReference type="ARBA" id="ARBA00023015"/>
    </source>
</evidence>
<accession>A0A330HS38</accession>
<keyword evidence="2" id="KW-0804">Transcription</keyword>
<dbReference type="EMBL" id="QMBP01000004">
    <property type="protein sequence ID" value="RAZ90993.1"/>
    <property type="molecule type" value="Genomic_DNA"/>
</dbReference>
<dbReference type="SMART" id="SM00420">
    <property type="entry name" value="HTH_DEOR"/>
    <property type="match status" value="1"/>
</dbReference>
<evidence type="ECO:0000313" key="4">
    <source>
        <dbReference type="EMBL" id="RAZ90993.1"/>
    </source>
</evidence>
<reference evidence="5" key="1">
    <citation type="submission" date="2018-06" db="EMBL/GenBank/DDBJ databases">
        <authorList>
            <person name="Helene L.C."/>
            <person name="Dall'Agnol R."/>
            <person name="Delamuta J.R."/>
            <person name="Hungria M."/>
        </authorList>
    </citation>
    <scope>NUCLEOTIDE SEQUENCE [LARGE SCALE GENOMIC DNA]</scope>
    <source>
        <strain evidence="5">AC99b</strain>
    </source>
</reference>
<dbReference type="InterPro" id="IPR036390">
    <property type="entry name" value="WH_DNA-bd_sf"/>
</dbReference>
<dbReference type="InterPro" id="IPR014036">
    <property type="entry name" value="DeoR-like_C"/>
</dbReference>
<dbReference type="AlphaFoldDB" id="A0A330HS38"/>
<reference evidence="4 5" key="2">
    <citation type="submission" date="2018-07" db="EMBL/GenBank/DDBJ databases">
        <title>Diversity of Mesorhizobium strains in Brazil.</title>
        <authorList>
            <person name="Helene L.C.F."/>
            <person name="Dall'Agnol R."/>
            <person name="Delamuta J.R.M."/>
            <person name="Hungria M."/>
        </authorList>
    </citation>
    <scope>NUCLEOTIDE SEQUENCE [LARGE SCALE GENOMIC DNA]</scope>
    <source>
        <strain evidence="4 5">AC99b</strain>
    </source>
</reference>
<keyword evidence="1" id="KW-0805">Transcription regulation</keyword>
<evidence type="ECO:0000256" key="2">
    <source>
        <dbReference type="ARBA" id="ARBA00023163"/>
    </source>
</evidence>
<dbReference type="Proteomes" id="UP000251558">
    <property type="component" value="Unassembled WGS sequence"/>
</dbReference>
<dbReference type="PROSITE" id="PS51000">
    <property type="entry name" value="HTH_DEOR_2"/>
    <property type="match status" value="1"/>
</dbReference>
<comment type="caution">
    <text evidence="4">The sequence shown here is derived from an EMBL/GenBank/DDBJ whole genome shotgun (WGS) entry which is preliminary data.</text>
</comment>
<feature type="domain" description="HTH deoR-type" evidence="3">
    <location>
        <begin position="3"/>
        <end position="58"/>
    </location>
</feature>
<dbReference type="OrthoDB" id="31600at2"/>
<dbReference type="SMART" id="SM01134">
    <property type="entry name" value="DeoRC"/>
    <property type="match status" value="1"/>
</dbReference>
<dbReference type="RefSeq" id="WP_112097624.1">
    <property type="nucleotide sequence ID" value="NZ_QMBP01000004.1"/>
</dbReference>
<dbReference type="InterPro" id="IPR037171">
    <property type="entry name" value="NagB/RpiA_transferase-like"/>
</dbReference>
<gene>
    <name evidence="4" type="ORF">DPM33_11975</name>
</gene>
<dbReference type="Pfam" id="PF00455">
    <property type="entry name" value="DeoRC"/>
    <property type="match status" value="1"/>
</dbReference>
<dbReference type="InterPro" id="IPR050313">
    <property type="entry name" value="Carb_Metab_HTH_regulators"/>
</dbReference>
<dbReference type="PRINTS" id="PR00037">
    <property type="entry name" value="HTHLACR"/>
</dbReference>